<evidence type="ECO:0000256" key="1">
    <source>
        <dbReference type="SAM" id="MobiDB-lite"/>
    </source>
</evidence>
<feature type="region of interest" description="Disordered" evidence="1">
    <location>
        <begin position="765"/>
        <end position="791"/>
    </location>
</feature>
<evidence type="ECO:0000313" key="3">
    <source>
        <dbReference type="Proteomes" id="UP001595075"/>
    </source>
</evidence>
<gene>
    <name evidence="2" type="ORF">VTL71DRAFT_9125</name>
</gene>
<evidence type="ECO:0000313" key="2">
    <source>
        <dbReference type="EMBL" id="KAL2061073.1"/>
    </source>
</evidence>
<dbReference type="EMBL" id="JAZHXI010000020">
    <property type="protein sequence ID" value="KAL2061073.1"/>
    <property type="molecule type" value="Genomic_DNA"/>
</dbReference>
<proteinExistence type="predicted"/>
<feature type="compositionally biased region" description="Polar residues" evidence="1">
    <location>
        <begin position="378"/>
        <end position="393"/>
    </location>
</feature>
<name>A0ABR4BWH0_9HELO</name>
<feature type="region of interest" description="Disordered" evidence="1">
    <location>
        <begin position="58"/>
        <end position="114"/>
    </location>
</feature>
<feature type="compositionally biased region" description="Polar residues" evidence="1">
    <location>
        <begin position="60"/>
        <end position="102"/>
    </location>
</feature>
<feature type="region of interest" description="Disordered" evidence="1">
    <location>
        <begin position="202"/>
        <end position="306"/>
    </location>
</feature>
<organism evidence="2 3">
    <name type="scientific">Oculimacula yallundae</name>
    <dbReference type="NCBI Taxonomy" id="86028"/>
    <lineage>
        <taxon>Eukaryota</taxon>
        <taxon>Fungi</taxon>
        <taxon>Dikarya</taxon>
        <taxon>Ascomycota</taxon>
        <taxon>Pezizomycotina</taxon>
        <taxon>Leotiomycetes</taxon>
        <taxon>Helotiales</taxon>
        <taxon>Ploettnerulaceae</taxon>
        <taxon>Oculimacula</taxon>
    </lineage>
</organism>
<sequence>MAQGAVALAPALANGVSLTTEELREILEYERIVQFRDAVLAGTHPRIKIPAHLAGKNISRGISSPISTTPRPNLNSPSTRPTLSSRAEDSTSFSNRSPNTTRLAGGAQSQMSSQSEINPILLEKSDDLIKAEIQLQRQRLERGLRAQIEGQRVAAKALLQTSESLPDFDISAVLSKALAISQPSTVPEVEPSAAASDSFDENTFYSSQHDTPELSSPVMAQKDAAESQSQGASLHGQHPYKDQNAQSHVENSEVVMTGTSLHNDNSSAKQAHTQLQHSQPQNSTSKQTEQQVEPGNSESSSSSGEIISTRAQTTVNTTTHDLLKQAFDNAPTSPLVRAHNLSPIAPQPARVSPLATARNPPILREPAVFDGMQPAQVSTLRNQPTGISSTDSSPRGAKSSDKKKEKEKKKRKRKGKETAGTPDSPYIKPEPRSPSPYTAVAPLPRPQKRQRQSGQYAAELNYDEPGEEQIEEARERIPEQHYREVRAPRMVGREEVRYEPEHRRIEPEYRRVERGEEPGYRRVTDGQYERRPQSPVFALPYAPGEVRQVRAASHAVVERRAYDEPRYIREPVVRASVRPDADRERSRSPIFRERRSPISMAPPAQTMRIVIDEFGRKYYEPLPPAPIRYREPEIVYERAPTRAVSTRIPAEFEEDGIVYRRASPAPIAPRRVVTQPEYALPPQPEYRQYRQREYSVRPTPMGPPGEEYIQIRSRQLTPENVRREYIPRATSVYPEAVRYEIPREYTRMQSVRPEAPPREYAASVRPEARREMVPQSQREYSIRPMDPPLVGIPQSQREYSVRPMEPPLRREPVSLPEGARYYQEPVGRQPAELAFIERPRARESSVMVYTDDVRREVYR</sequence>
<accession>A0ABR4BWH0</accession>
<feature type="region of interest" description="Disordered" evidence="1">
    <location>
        <begin position="378"/>
        <end position="476"/>
    </location>
</feature>
<feature type="compositionally biased region" description="Acidic residues" evidence="1">
    <location>
        <begin position="461"/>
        <end position="470"/>
    </location>
</feature>
<feature type="compositionally biased region" description="Polar residues" evidence="1">
    <location>
        <begin position="257"/>
        <end position="296"/>
    </location>
</feature>
<protein>
    <submittedName>
        <fullName evidence="2">Uncharacterized protein</fullName>
    </submittedName>
</protein>
<reference evidence="2 3" key="1">
    <citation type="journal article" date="2024" name="Commun. Biol.">
        <title>Comparative genomic analysis of thermophilic fungi reveals convergent evolutionary adaptations and gene losses.</title>
        <authorList>
            <person name="Steindorff A.S."/>
            <person name="Aguilar-Pontes M.V."/>
            <person name="Robinson A.J."/>
            <person name="Andreopoulos B."/>
            <person name="LaButti K."/>
            <person name="Kuo A."/>
            <person name="Mondo S."/>
            <person name="Riley R."/>
            <person name="Otillar R."/>
            <person name="Haridas S."/>
            <person name="Lipzen A."/>
            <person name="Grimwood J."/>
            <person name="Schmutz J."/>
            <person name="Clum A."/>
            <person name="Reid I.D."/>
            <person name="Moisan M.C."/>
            <person name="Butler G."/>
            <person name="Nguyen T.T.M."/>
            <person name="Dewar K."/>
            <person name="Conant G."/>
            <person name="Drula E."/>
            <person name="Henrissat B."/>
            <person name="Hansel C."/>
            <person name="Singer S."/>
            <person name="Hutchinson M.I."/>
            <person name="de Vries R.P."/>
            <person name="Natvig D.O."/>
            <person name="Powell A.J."/>
            <person name="Tsang A."/>
            <person name="Grigoriev I.V."/>
        </authorList>
    </citation>
    <scope>NUCLEOTIDE SEQUENCE [LARGE SCALE GENOMIC DNA]</scope>
    <source>
        <strain evidence="2 3">CBS 494.80</strain>
    </source>
</reference>
<comment type="caution">
    <text evidence="2">The sequence shown here is derived from an EMBL/GenBank/DDBJ whole genome shotgun (WGS) entry which is preliminary data.</text>
</comment>
<feature type="compositionally biased region" description="Basic residues" evidence="1">
    <location>
        <begin position="405"/>
        <end position="415"/>
    </location>
</feature>
<feature type="compositionally biased region" description="Low complexity" evidence="1">
    <location>
        <begin position="297"/>
        <end position="306"/>
    </location>
</feature>
<keyword evidence="3" id="KW-1185">Reference proteome</keyword>
<dbReference type="Proteomes" id="UP001595075">
    <property type="component" value="Unassembled WGS sequence"/>
</dbReference>